<dbReference type="KEGG" id="sdyn:Mal52_37840"/>
<evidence type="ECO:0000256" key="1">
    <source>
        <dbReference type="SAM" id="MobiDB-lite"/>
    </source>
</evidence>
<evidence type="ECO:0000313" key="3">
    <source>
        <dbReference type="Proteomes" id="UP000319383"/>
    </source>
</evidence>
<sequence>MEQMFVVDLEPGFSFGSDVSEQTIASEDSVEFDDLEAIGLDPITSTPAKPGSEEKVLMLSARYDLGLPLWHDEDCDEHGPREPELKGSALQEEEPLNLDFSEFDFEDKEDSLNEEE</sequence>
<dbReference type="AlphaFoldDB" id="A0A517ZS22"/>
<accession>A0A517ZS22</accession>
<dbReference type="Proteomes" id="UP000319383">
    <property type="component" value="Chromosome"/>
</dbReference>
<proteinExistence type="predicted"/>
<feature type="compositionally biased region" description="Acidic residues" evidence="1">
    <location>
        <begin position="91"/>
        <end position="116"/>
    </location>
</feature>
<keyword evidence="3" id="KW-1185">Reference proteome</keyword>
<name>A0A517ZS22_9PLAN</name>
<dbReference type="EMBL" id="CP036276">
    <property type="protein sequence ID" value="QDU45292.1"/>
    <property type="molecule type" value="Genomic_DNA"/>
</dbReference>
<evidence type="ECO:0000313" key="2">
    <source>
        <dbReference type="EMBL" id="QDU45292.1"/>
    </source>
</evidence>
<feature type="region of interest" description="Disordered" evidence="1">
    <location>
        <begin position="72"/>
        <end position="116"/>
    </location>
</feature>
<organism evidence="2 3">
    <name type="scientific">Symmachiella dynata</name>
    <dbReference type="NCBI Taxonomy" id="2527995"/>
    <lineage>
        <taxon>Bacteria</taxon>
        <taxon>Pseudomonadati</taxon>
        <taxon>Planctomycetota</taxon>
        <taxon>Planctomycetia</taxon>
        <taxon>Planctomycetales</taxon>
        <taxon>Planctomycetaceae</taxon>
        <taxon>Symmachiella</taxon>
    </lineage>
</organism>
<protein>
    <submittedName>
        <fullName evidence="2">Uncharacterized protein</fullName>
    </submittedName>
</protein>
<gene>
    <name evidence="2" type="ORF">Mal52_37840</name>
</gene>
<reference evidence="2 3" key="1">
    <citation type="submission" date="2019-02" db="EMBL/GenBank/DDBJ databases">
        <title>Deep-cultivation of Planctomycetes and their phenomic and genomic characterization uncovers novel biology.</title>
        <authorList>
            <person name="Wiegand S."/>
            <person name="Jogler M."/>
            <person name="Boedeker C."/>
            <person name="Pinto D."/>
            <person name="Vollmers J."/>
            <person name="Rivas-Marin E."/>
            <person name="Kohn T."/>
            <person name="Peeters S.H."/>
            <person name="Heuer A."/>
            <person name="Rast P."/>
            <person name="Oberbeckmann S."/>
            <person name="Bunk B."/>
            <person name="Jeske O."/>
            <person name="Meyerdierks A."/>
            <person name="Storesund J.E."/>
            <person name="Kallscheuer N."/>
            <person name="Luecker S."/>
            <person name="Lage O.M."/>
            <person name="Pohl T."/>
            <person name="Merkel B.J."/>
            <person name="Hornburger P."/>
            <person name="Mueller R.-W."/>
            <person name="Bruemmer F."/>
            <person name="Labrenz M."/>
            <person name="Spormann A.M."/>
            <person name="Op den Camp H."/>
            <person name="Overmann J."/>
            <person name="Amann R."/>
            <person name="Jetten M.S.M."/>
            <person name="Mascher T."/>
            <person name="Medema M.H."/>
            <person name="Devos D.P."/>
            <person name="Kaster A.-K."/>
            <person name="Ovreas L."/>
            <person name="Rohde M."/>
            <person name="Galperin M.Y."/>
            <person name="Jogler C."/>
        </authorList>
    </citation>
    <scope>NUCLEOTIDE SEQUENCE [LARGE SCALE GENOMIC DNA]</scope>
    <source>
        <strain evidence="2 3">Mal52</strain>
    </source>
</reference>